<sequence length="838" mass="91559">MPMSDLVGGGAAACGPSNPLQTLGKRFGQDRSGQLDRFNQAGSSRSSGFRSSPASGQHQQPQQDGFQLNPVGPLDLTPLQHALPHHHAPQAAHQFAPGVSNQANFEASFRAPPPAQQQHQPGPQSHAWSSDFLAGGPSQASASRQAPGLSAKTGPATYARQGGMPQRYGSPMGGFASHGPQMYQPTMYQQRQASPLATVQPQDDKNWSEAYTAYDSAQAPVTDAPPQQIIEEKHVHPEMTAGEADELARTAGRLVSTVEHDQNDKFKQSNFLNLMRKLRDREAGIQGDDIVPIEGQQGAAVASGLEKEVEGTARLDKGKGRAFDSSMHAPQSEREEIARRQAMLRGVGADGNLQAPMSAQGQGQDRDWLNEMWAEEDRRSEAIEERARQNTAANRAFIGDGGDMAARMAEDDAEAKLFRQHRDLGANVAGAGMRTGWEEKMDDDDLFSQEDFVGRSWRGAEGRGRSHVGQAAEWDKLQSDWDAFEAGPEGLRMNARQQPFTASRIPSYAFQQDNPYLATTRQHLLHTTASSMPEEVRSILESEAAVQADPTDSGAWYSLGVKQQENERERSAIAALHRAVQIDPFMKDAWLALAVSYTNESDRLATYEALERWIGANDRYPDVAAAHPRTTSSAPAERQAQIVSSLLSMARQGPGAHIGEVDADVQVALGVLFNLSDDFAKAVDCFSAAISVRPDDWLLYNRLGAVLSNSGRSEEALGYYRYALELKPDFARCHFNLAISCLNLKMFEEAARHTYTALSLQEAGEQRQQQHQMGKEKDDAGNNGSLWETLRVSLELMDRPDLANTTLRKDLEDADLVDFFRRGGSGVDGGDDGGYVGY</sequence>
<evidence type="ECO:0000256" key="4">
    <source>
        <dbReference type="ARBA" id="ARBA00022490"/>
    </source>
</evidence>
<keyword evidence="6 8" id="KW-0802">TPR repeat</keyword>
<dbReference type="SUPFAM" id="SSF48452">
    <property type="entry name" value="TPR-like"/>
    <property type="match status" value="1"/>
</dbReference>
<proteinExistence type="inferred from homology"/>
<evidence type="ECO:0000256" key="8">
    <source>
        <dbReference type="PROSITE-ProRule" id="PRU00339"/>
    </source>
</evidence>
<dbReference type="AlphaFoldDB" id="A0A316UZ66"/>
<evidence type="ECO:0000256" key="2">
    <source>
        <dbReference type="ARBA" id="ARBA00004496"/>
    </source>
</evidence>
<feature type="region of interest" description="Disordered" evidence="9">
    <location>
        <begin position="112"/>
        <end position="182"/>
    </location>
</feature>
<dbReference type="GO" id="GO:0005052">
    <property type="term" value="F:peroxisome matrix targeting signal-1 binding"/>
    <property type="evidence" value="ECO:0007669"/>
    <property type="project" value="TreeGrafter"/>
</dbReference>
<keyword evidence="5" id="KW-0677">Repeat</keyword>
<evidence type="ECO:0000256" key="3">
    <source>
        <dbReference type="ARBA" id="ARBA00005348"/>
    </source>
</evidence>
<evidence type="ECO:0000256" key="6">
    <source>
        <dbReference type="ARBA" id="ARBA00022803"/>
    </source>
</evidence>
<comment type="subcellular location">
    <subcellularLocation>
        <location evidence="2">Cytoplasm</location>
    </subcellularLocation>
    <subcellularLocation>
        <location evidence="1">Peroxisome</location>
    </subcellularLocation>
</comment>
<feature type="compositionally biased region" description="Low complexity" evidence="9">
    <location>
        <begin position="762"/>
        <end position="772"/>
    </location>
</feature>
<evidence type="ECO:0000313" key="10">
    <source>
        <dbReference type="EMBL" id="PWN30088.1"/>
    </source>
</evidence>
<dbReference type="OrthoDB" id="10006023at2759"/>
<keyword evidence="11" id="KW-1185">Reference proteome</keyword>
<dbReference type="PROSITE" id="PS50005">
    <property type="entry name" value="TPR"/>
    <property type="match status" value="3"/>
</dbReference>
<dbReference type="SMART" id="SM00028">
    <property type="entry name" value="TPR"/>
    <property type="match status" value="4"/>
</dbReference>
<dbReference type="Pfam" id="PF13432">
    <property type="entry name" value="TPR_16"/>
    <property type="match status" value="1"/>
</dbReference>
<feature type="compositionally biased region" description="Low complexity" evidence="9">
    <location>
        <begin position="41"/>
        <end position="67"/>
    </location>
</feature>
<dbReference type="STRING" id="1569628.A0A316UZ66"/>
<evidence type="ECO:0000256" key="7">
    <source>
        <dbReference type="ARBA" id="ARBA00023140"/>
    </source>
</evidence>
<dbReference type="GO" id="GO:0005829">
    <property type="term" value="C:cytosol"/>
    <property type="evidence" value="ECO:0007669"/>
    <property type="project" value="TreeGrafter"/>
</dbReference>
<comment type="similarity">
    <text evidence="3">Belongs to the peroxisomal targeting signal receptor family.</text>
</comment>
<dbReference type="GeneID" id="37026744"/>
<feature type="repeat" description="TPR" evidence="8">
    <location>
        <begin position="663"/>
        <end position="696"/>
    </location>
</feature>
<organism evidence="10 11">
    <name type="scientific">Jaminaea rosea</name>
    <dbReference type="NCBI Taxonomy" id="1569628"/>
    <lineage>
        <taxon>Eukaryota</taxon>
        <taxon>Fungi</taxon>
        <taxon>Dikarya</taxon>
        <taxon>Basidiomycota</taxon>
        <taxon>Ustilaginomycotina</taxon>
        <taxon>Exobasidiomycetes</taxon>
        <taxon>Microstromatales</taxon>
        <taxon>Microstromatales incertae sedis</taxon>
        <taxon>Jaminaea</taxon>
    </lineage>
</organism>
<dbReference type="EMBL" id="KZ819662">
    <property type="protein sequence ID" value="PWN30088.1"/>
    <property type="molecule type" value="Genomic_DNA"/>
</dbReference>
<feature type="region of interest" description="Disordered" evidence="9">
    <location>
        <begin position="1"/>
        <end position="79"/>
    </location>
</feature>
<name>A0A316UZ66_9BASI</name>
<feature type="repeat" description="TPR" evidence="8">
    <location>
        <begin position="553"/>
        <end position="586"/>
    </location>
</feature>
<dbReference type="RefSeq" id="XP_025364700.1">
    <property type="nucleotide sequence ID" value="XM_025504921.1"/>
</dbReference>
<dbReference type="InterPro" id="IPR024111">
    <property type="entry name" value="PEX5/PEX5L"/>
</dbReference>
<keyword evidence="4" id="KW-0963">Cytoplasm</keyword>
<feature type="region of interest" description="Disordered" evidence="9">
    <location>
        <begin position="762"/>
        <end position="784"/>
    </location>
</feature>
<evidence type="ECO:0000313" key="11">
    <source>
        <dbReference type="Proteomes" id="UP000245884"/>
    </source>
</evidence>
<evidence type="ECO:0000256" key="9">
    <source>
        <dbReference type="SAM" id="MobiDB-lite"/>
    </source>
</evidence>
<dbReference type="GO" id="GO:0005778">
    <property type="term" value="C:peroxisomal membrane"/>
    <property type="evidence" value="ECO:0007669"/>
    <property type="project" value="TreeGrafter"/>
</dbReference>
<protein>
    <submittedName>
        <fullName evidence="10">TPR-like protein</fullName>
    </submittedName>
</protein>
<dbReference type="InterPro" id="IPR011990">
    <property type="entry name" value="TPR-like_helical_dom_sf"/>
</dbReference>
<dbReference type="Gene3D" id="1.25.40.10">
    <property type="entry name" value="Tetratricopeptide repeat domain"/>
    <property type="match status" value="1"/>
</dbReference>
<feature type="repeat" description="TPR" evidence="8">
    <location>
        <begin position="697"/>
        <end position="730"/>
    </location>
</feature>
<keyword evidence="7" id="KW-0576">Peroxisome</keyword>
<evidence type="ECO:0000256" key="1">
    <source>
        <dbReference type="ARBA" id="ARBA00004275"/>
    </source>
</evidence>
<dbReference type="InterPro" id="IPR019734">
    <property type="entry name" value="TPR_rpt"/>
</dbReference>
<reference evidence="10 11" key="1">
    <citation type="journal article" date="2018" name="Mol. Biol. Evol.">
        <title>Broad Genomic Sampling Reveals a Smut Pathogenic Ancestry of the Fungal Clade Ustilaginomycotina.</title>
        <authorList>
            <person name="Kijpornyongpan T."/>
            <person name="Mondo S.J."/>
            <person name="Barry K."/>
            <person name="Sandor L."/>
            <person name="Lee J."/>
            <person name="Lipzen A."/>
            <person name="Pangilinan J."/>
            <person name="LaButti K."/>
            <person name="Hainaut M."/>
            <person name="Henrissat B."/>
            <person name="Grigoriev I.V."/>
            <person name="Spatafora J.W."/>
            <person name="Aime M.C."/>
        </authorList>
    </citation>
    <scope>NUCLEOTIDE SEQUENCE [LARGE SCALE GENOMIC DNA]</scope>
    <source>
        <strain evidence="10 11">MCA 5214</strain>
    </source>
</reference>
<dbReference type="PANTHER" id="PTHR10130:SF0">
    <property type="entry name" value="GH08708P"/>
    <property type="match status" value="1"/>
</dbReference>
<dbReference type="GO" id="GO:0016560">
    <property type="term" value="P:protein import into peroxisome matrix, docking"/>
    <property type="evidence" value="ECO:0007669"/>
    <property type="project" value="TreeGrafter"/>
</dbReference>
<gene>
    <name evidence="10" type="ORF">BDZ90DRAFT_229116</name>
</gene>
<accession>A0A316UZ66</accession>
<evidence type="ECO:0000256" key="5">
    <source>
        <dbReference type="ARBA" id="ARBA00022737"/>
    </source>
</evidence>
<dbReference type="Proteomes" id="UP000245884">
    <property type="component" value="Unassembled WGS sequence"/>
</dbReference>
<dbReference type="PANTHER" id="PTHR10130">
    <property type="entry name" value="PEROXISOMAL TARGETING SIGNAL 1 RECEPTOR PEX5"/>
    <property type="match status" value="1"/>
</dbReference>